<gene>
    <name evidence="2" type="ORF">g.53093</name>
</gene>
<feature type="compositionally biased region" description="Low complexity" evidence="1">
    <location>
        <begin position="295"/>
        <end position="306"/>
    </location>
</feature>
<feature type="region of interest" description="Disordered" evidence="1">
    <location>
        <begin position="416"/>
        <end position="445"/>
    </location>
</feature>
<accession>A0A1D1YL05</accession>
<dbReference type="EMBL" id="GDJX01012622">
    <property type="protein sequence ID" value="JAT55314.1"/>
    <property type="molecule type" value="Transcribed_RNA"/>
</dbReference>
<evidence type="ECO:0000313" key="2">
    <source>
        <dbReference type="EMBL" id="JAT55314.1"/>
    </source>
</evidence>
<evidence type="ECO:0000256" key="1">
    <source>
        <dbReference type="SAM" id="MobiDB-lite"/>
    </source>
</evidence>
<feature type="region of interest" description="Disordered" evidence="1">
    <location>
        <begin position="1"/>
        <end position="35"/>
    </location>
</feature>
<feature type="region of interest" description="Disordered" evidence="1">
    <location>
        <begin position="103"/>
        <end position="194"/>
    </location>
</feature>
<dbReference type="PANTHER" id="PTHR34460">
    <property type="entry name" value="VITELLOGENIN-LIKE PROTEIN"/>
    <property type="match status" value="1"/>
</dbReference>
<protein>
    <submittedName>
        <fullName evidence="2">Uncharacterized protein</fullName>
    </submittedName>
</protein>
<proteinExistence type="predicted"/>
<feature type="compositionally biased region" description="Low complexity" evidence="1">
    <location>
        <begin position="141"/>
        <end position="170"/>
    </location>
</feature>
<organism evidence="2">
    <name type="scientific">Anthurium amnicola</name>
    <dbReference type="NCBI Taxonomy" id="1678845"/>
    <lineage>
        <taxon>Eukaryota</taxon>
        <taxon>Viridiplantae</taxon>
        <taxon>Streptophyta</taxon>
        <taxon>Embryophyta</taxon>
        <taxon>Tracheophyta</taxon>
        <taxon>Spermatophyta</taxon>
        <taxon>Magnoliopsida</taxon>
        <taxon>Liliopsida</taxon>
        <taxon>Araceae</taxon>
        <taxon>Pothoideae</taxon>
        <taxon>Potheae</taxon>
        <taxon>Anthurium</taxon>
    </lineage>
</organism>
<feature type="region of interest" description="Disordered" evidence="1">
    <location>
        <begin position="251"/>
        <end position="306"/>
    </location>
</feature>
<sequence length="445" mass="45512">MGGKGLVLPAMAGAGDDAGTGDGTQHCSEHPQHSRANPGGICALCLQEKLGRLVSSPSGAKKPASAFADGYPPHYSFDSPSSPPSSSGSIRPTVVEAAAAASGYGRATDAVSPGDARGHSTSRSRMIPFLHSKKKKKAAGSRRVSSTGASSSSLSLVSATTTSSSGSSSGDPVFKRSKSVAPRPVGGFPEGYRGSAGAIREESEMADSPRNKGFFWSFLHLSSHHHRDYHRGAPSTAAHDKTTYIRDIRLLPHPPQLPTITTTPQKAKKDAARRECPPGFATDDAGGEGEEEDSSPGSGSLQASSSAAFTRKVARSRSVGCGSRSFSGDLLERISTGLGDCTLRRVGSQREGKPGAGVVDRELPLRWVRCGGIFRGFATPAGGAAGRGGGDDAATPRARRGWAWALATPMRTFRPSGGHAAAGGSAGRGVSAAAASGTPLLAARG</sequence>
<dbReference type="PANTHER" id="PTHR34460:SF2">
    <property type="entry name" value="OS04G0405500 PROTEIN"/>
    <property type="match status" value="1"/>
</dbReference>
<feature type="compositionally biased region" description="Low complexity" evidence="1">
    <location>
        <begin position="428"/>
        <end position="445"/>
    </location>
</feature>
<feature type="compositionally biased region" description="Acidic residues" evidence="1">
    <location>
        <begin position="285"/>
        <end position="294"/>
    </location>
</feature>
<feature type="compositionally biased region" description="Basic and acidic residues" evidence="1">
    <location>
        <begin position="267"/>
        <end position="276"/>
    </location>
</feature>
<dbReference type="AlphaFoldDB" id="A0A1D1YL05"/>
<feature type="compositionally biased region" description="Basic residues" evidence="1">
    <location>
        <begin position="131"/>
        <end position="140"/>
    </location>
</feature>
<reference evidence="2" key="1">
    <citation type="submission" date="2015-07" db="EMBL/GenBank/DDBJ databases">
        <title>Transcriptome Assembly of Anthurium amnicola.</title>
        <authorList>
            <person name="Suzuki J."/>
        </authorList>
    </citation>
    <scope>NUCLEOTIDE SEQUENCE</scope>
</reference>
<name>A0A1D1YL05_9ARAE</name>